<dbReference type="AlphaFoldDB" id="E9GTG7"/>
<organism evidence="10 11">
    <name type="scientific">Daphnia pulex</name>
    <name type="common">Water flea</name>
    <dbReference type="NCBI Taxonomy" id="6669"/>
    <lineage>
        <taxon>Eukaryota</taxon>
        <taxon>Metazoa</taxon>
        <taxon>Ecdysozoa</taxon>
        <taxon>Arthropoda</taxon>
        <taxon>Crustacea</taxon>
        <taxon>Branchiopoda</taxon>
        <taxon>Diplostraca</taxon>
        <taxon>Cladocera</taxon>
        <taxon>Anomopoda</taxon>
        <taxon>Daphniidae</taxon>
        <taxon>Daphnia</taxon>
    </lineage>
</organism>
<gene>
    <name evidence="10" type="ORF">DAPPUDRAFT_54555</name>
</gene>
<dbReference type="SUPFAM" id="SSF103473">
    <property type="entry name" value="MFS general substrate transporter"/>
    <property type="match status" value="1"/>
</dbReference>
<dbReference type="GO" id="GO:0015347">
    <property type="term" value="F:sodium-independent organic anion transmembrane transporter activity"/>
    <property type="evidence" value="ECO:0000318"/>
    <property type="project" value="GO_Central"/>
</dbReference>
<comment type="subcellular location">
    <subcellularLocation>
        <location evidence="1 8">Cell membrane</location>
        <topology evidence="1 8">Multi-pass membrane protein</topology>
    </subcellularLocation>
</comment>
<evidence type="ECO:0000259" key="9">
    <source>
        <dbReference type="PROSITE" id="PS50850"/>
    </source>
</evidence>
<dbReference type="PhylomeDB" id="E9GTG7"/>
<accession>E9GTG7</accession>
<dbReference type="InterPro" id="IPR036259">
    <property type="entry name" value="MFS_trans_sf"/>
</dbReference>
<keyword evidence="8" id="KW-0406">Ion transport</keyword>
<dbReference type="NCBIfam" id="TIGR00805">
    <property type="entry name" value="oat"/>
    <property type="match status" value="1"/>
</dbReference>
<feature type="transmembrane region" description="Helical" evidence="8">
    <location>
        <begin position="104"/>
        <end position="126"/>
    </location>
</feature>
<dbReference type="PANTHER" id="PTHR11388">
    <property type="entry name" value="ORGANIC ANION TRANSPORTER"/>
    <property type="match status" value="1"/>
</dbReference>
<feature type="transmembrane region" description="Helical" evidence="8">
    <location>
        <begin position="252"/>
        <end position="272"/>
    </location>
</feature>
<dbReference type="InterPro" id="IPR004156">
    <property type="entry name" value="OATP"/>
</dbReference>
<dbReference type="InParanoid" id="E9GTG7"/>
<keyword evidence="8" id="KW-0813">Transport</keyword>
<feature type="domain" description="Major facilitator superfamily (MFS) profile" evidence="9">
    <location>
        <begin position="38"/>
        <end position="643"/>
    </location>
</feature>
<dbReference type="OrthoDB" id="5062115at2759"/>
<evidence type="ECO:0000256" key="8">
    <source>
        <dbReference type="RuleBase" id="RU362056"/>
    </source>
</evidence>
<evidence type="ECO:0000256" key="5">
    <source>
        <dbReference type="ARBA" id="ARBA00022989"/>
    </source>
</evidence>
<keyword evidence="5 8" id="KW-1133">Transmembrane helix</keyword>
<evidence type="ECO:0000256" key="3">
    <source>
        <dbReference type="ARBA" id="ARBA00022475"/>
    </source>
</evidence>
<dbReference type="Proteomes" id="UP000000305">
    <property type="component" value="Unassembled WGS sequence"/>
</dbReference>
<dbReference type="Pfam" id="PF03137">
    <property type="entry name" value="OATP"/>
    <property type="match status" value="1"/>
</dbReference>
<dbReference type="InterPro" id="IPR020846">
    <property type="entry name" value="MFS_dom"/>
</dbReference>
<dbReference type="GO" id="GO:0006811">
    <property type="term" value="P:monoatomic ion transport"/>
    <property type="evidence" value="ECO:0007669"/>
    <property type="project" value="UniProtKB-KW"/>
</dbReference>
<evidence type="ECO:0000256" key="2">
    <source>
        <dbReference type="ARBA" id="ARBA00009657"/>
    </source>
</evidence>
<evidence type="ECO:0000256" key="4">
    <source>
        <dbReference type="ARBA" id="ARBA00022692"/>
    </source>
</evidence>
<dbReference type="KEGG" id="dpx:DAPPUDRAFT_54555"/>
<keyword evidence="4 8" id="KW-0812">Transmembrane</keyword>
<feature type="transmembrane region" description="Helical" evidence="8">
    <location>
        <begin position="393"/>
        <end position="412"/>
    </location>
</feature>
<evidence type="ECO:0000256" key="6">
    <source>
        <dbReference type="ARBA" id="ARBA00023136"/>
    </source>
</evidence>
<feature type="transmembrane region" description="Helical" evidence="8">
    <location>
        <begin position="214"/>
        <end position="232"/>
    </location>
</feature>
<dbReference type="Pfam" id="PF07648">
    <property type="entry name" value="Kazal_2"/>
    <property type="match status" value="1"/>
</dbReference>
<sequence length="695" mass="76679">MGKVKNKNKLEEDEEDTQCGLGPFHGKWLQGYANKKSYLLTYSFLGLFQAMFFSYSIATLTTLEKQFKLKSQTTGILLSGNEVSQILLSLVLTYFGGHGHRPRLAALGVVFSGVASIIVVVPHFVYGQFATATNVTRSFDVCSTSTDSVMPTMNPEDSCDETAPIGPMIYIFMSQFVSGIGTTLFSILGITYLDDNVKRKQTPMLIGLMSSLRLIGPVFGYGLAAICMRLYVNLSETTTLKPRDPSWIGAWWLGFMIIGIIQISTAWLLACYPRRLPKKSTTAVGFMTIAAQKSTQQPNKPKERTFKEFPAALRRLLTNKILILNNCAGVFFVFALSGYITFLPKYMETQFQQSSSMSGLVNGLTGILFMCTGLLMAGYLISKFKFHAWKLQVWDVIVGIIWIIILVVFAFLGCDSKPIHGLENAENGSNAMLGIPTTSCNEECNCQANRFAPACSEDGQVNFFSACHAGCTSMNSTGDRTVIFINQTSHFNLATDNDFSISNSTLDSGAWYNGKAVGGYCPSNCFQMFLIYISVMGIIKFLSSFGRVSNILITFRCVPQEDKSFAIGLGYLLTSLFAFIPAPIVYGAVIDQACILWRTDSCGVRGNCWIYDQEKMRLYLHLLTAGVIVIGVIFDFFTCFAVRNLDLYAEDPVEAGDNGMVASANNKELQPMLTSRPLPPTNSINEEGFIRTLEA</sequence>
<evidence type="ECO:0000313" key="11">
    <source>
        <dbReference type="Proteomes" id="UP000000305"/>
    </source>
</evidence>
<keyword evidence="7" id="KW-1015">Disulfide bond</keyword>
<evidence type="ECO:0000256" key="1">
    <source>
        <dbReference type="ARBA" id="ARBA00004651"/>
    </source>
</evidence>
<protein>
    <recommendedName>
        <fullName evidence="8">Solute carrier organic anion transporter family member</fullName>
    </recommendedName>
</protein>
<feature type="transmembrane region" description="Helical" evidence="8">
    <location>
        <begin position="360"/>
        <end position="381"/>
    </location>
</feature>
<evidence type="ECO:0000256" key="7">
    <source>
        <dbReference type="ARBA" id="ARBA00023157"/>
    </source>
</evidence>
<dbReference type="PROSITE" id="PS50850">
    <property type="entry name" value="MFS"/>
    <property type="match status" value="1"/>
</dbReference>
<feature type="transmembrane region" description="Helical" evidence="8">
    <location>
        <begin position="529"/>
        <end position="553"/>
    </location>
</feature>
<feature type="transmembrane region" description="Helical" evidence="8">
    <location>
        <begin position="619"/>
        <end position="642"/>
    </location>
</feature>
<reference evidence="10 11" key="1">
    <citation type="journal article" date="2011" name="Science">
        <title>The ecoresponsive genome of Daphnia pulex.</title>
        <authorList>
            <person name="Colbourne J.K."/>
            <person name="Pfrender M.E."/>
            <person name="Gilbert D."/>
            <person name="Thomas W.K."/>
            <person name="Tucker A."/>
            <person name="Oakley T.H."/>
            <person name="Tokishita S."/>
            <person name="Aerts A."/>
            <person name="Arnold G.J."/>
            <person name="Basu M.K."/>
            <person name="Bauer D.J."/>
            <person name="Caceres C.E."/>
            <person name="Carmel L."/>
            <person name="Casola C."/>
            <person name="Choi J.H."/>
            <person name="Detter J.C."/>
            <person name="Dong Q."/>
            <person name="Dusheyko S."/>
            <person name="Eads B.D."/>
            <person name="Frohlich T."/>
            <person name="Geiler-Samerotte K.A."/>
            <person name="Gerlach D."/>
            <person name="Hatcher P."/>
            <person name="Jogdeo S."/>
            <person name="Krijgsveld J."/>
            <person name="Kriventseva E.V."/>
            <person name="Kultz D."/>
            <person name="Laforsch C."/>
            <person name="Lindquist E."/>
            <person name="Lopez J."/>
            <person name="Manak J.R."/>
            <person name="Muller J."/>
            <person name="Pangilinan J."/>
            <person name="Patwardhan R.P."/>
            <person name="Pitluck S."/>
            <person name="Pritham E.J."/>
            <person name="Rechtsteiner A."/>
            <person name="Rho M."/>
            <person name="Rogozin I.B."/>
            <person name="Sakarya O."/>
            <person name="Salamov A."/>
            <person name="Schaack S."/>
            <person name="Shapiro H."/>
            <person name="Shiga Y."/>
            <person name="Skalitzky C."/>
            <person name="Smith Z."/>
            <person name="Souvorov A."/>
            <person name="Sung W."/>
            <person name="Tang Z."/>
            <person name="Tsuchiya D."/>
            <person name="Tu H."/>
            <person name="Vos H."/>
            <person name="Wang M."/>
            <person name="Wolf Y.I."/>
            <person name="Yamagata H."/>
            <person name="Yamada T."/>
            <person name="Ye Y."/>
            <person name="Shaw J.R."/>
            <person name="Andrews J."/>
            <person name="Crease T.J."/>
            <person name="Tang H."/>
            <person name="Lucas S.M."/>
            <person name="Robertson H.M."/>
            <person name="Bork P."/>
            <person name="Koonin E.V."/>
            <person name="Zdobnov E.M."/>
            <person name="Grigoriev I.V."/>
            <person name="Lynch M."/>
            <person name="Boore J.L."/>
        </authorList>
    </citation>
    <scope>NUCLEOTIDE SEQUENCE [LARGE SCALE GENOMIC DNA]</scope>
</reference>
<feature type="transmembrane region" description="Helical" evidence="8">
    <location>
        <begin position="78"/>
        <end position="97"/>
    </location>
</feature>
<dbReference type="eggNOG" id="KOG3626">
    <property type="taxonomic scope" value="Eukaryota"/>
</dbReference>
<dbReference type="CDD" id="cd17336">
    <property type="entry name" value="MFS_SLCO_OATP"/>
    <property type="match status" value="1"/>
</dbReference>
<dbReference type="EMBL" id="GL732564">
    <property type="protein sequence ID" value="EFX77080.1"/>
    <property type="molecule type" value="Genomic_DNA"/>
</dbReference>
<feature type="transmembrane region" description="Helical" evidence="8">
    <location>
        <begin position="168"/>
        <end position="193"/>
    </location>
</feature>
<keyword evidence="6 8" id="KW-0472">Membrane</keyword>
<feature type="transmembrane region" description="Helical" evidence="8">
    <location>
        <begin position="37"/>
        <end position="58"/>
    </location>
</feature>
<keyword evidence="3" id="KW-1003">Cell membrane</keyword>
<keyword evidence="11" id="KW-1185">Reference proteome</keyword>
<dbReference type="PANTHER" id="PTHR11388:SF76">
    <property type="entry name" value="SOLUTE CARRIER ORGANIC ANION TRANSPORTER FAMILY MEMBER"/>
    <property type="match status" value="1"/>
</dbReference>
<dbReference type="InterPro" id="IPR002350">
    <property type="entry name" value="Kazal_dom"/>
</dbReference>
<feature type="transmembrane region" description="Helical" evidence="8">
    <location>
        <begin position="565"/>
        <end position="589"/>
    </location>
</feature>
<dbReference type="GO" id="GO:0043252">
    <property type="term" value="P:sodium-independent organic anion transport"/>
    <property type="evidence" value="ECO:0000318"/>
    <property type="project" value="GO_Central"/>
</dbReference>
<evidence type="ECO:0000313" key="10">
    <source>
        <dbReference type="EMBL" id="EFX77080.1"/>
    </source>
</evidence>
<name>E9GTG7_DAPPU</name>
<dbReference type="HOGENOM" id="CLU_008954_1_3_1"/>
<dbReference type="Gene3D" id="1.20.1250.20">
    <property type="entry name" value="MFS general substrate transporter like domains"/>
    <property type="match status" value="1"/>
</dbReference>
<dbReference type="GO" id="GO:0016323">
    <property type="term" value="C:basolateral plasma membrane"/>
    <property type="evidence" value="ECO:0000318"/>
    <property type="project" value="GO_Central"/>
</dbReference>
<feature type="transmembrane region" description="Helical" evidence="8">
    <location>
        <begin position="321"/>
        <end position="340"/>
    </location>
</feature>
<comment type="similarity">
    <text evidence="2 8">Belongs to the organo anion transporter (TC 2.A.60) family.</text>
</comment>
<proteinExistence type="inferred from homology"/>
<dbReference type="OMA" id="MANWHPA"/>